<evidence type="ECO:0000313" key="7">
    <source>
        <dbReference type="EMBL" id="MCA6077375.1"/>
    </source>
</evidence>
<evidence type="ECO:0000256" key="3">
    <source>
        <dbReference type="RuleBase" id="RU003887"/>
    </source>
</evidence>
<dbReference type="SUPFAM" id="SSF55120">
    <property type="entry name" value="Pseudouridine synthase"/>
    <property type="match status" value="1"/>
</dbReference>
<dbReference type="InterPro" id="IPR020094">
    <property type="entry name" value="TruA/RsuA/RluB/E/F_N"/>
</dbReference>
<dbReference type="InterPro" id="IPR006145">
    <property type="entry name" value="PsdUridine_synth_RsuA/RluA"/>
</dbReference>
<dbReference type="GO" id="GO:0003723">
    <property type="term" value="F:RNA binding"/>
    <property type="evidence" value="ECO:0007669"/>
    <property type="project" value="InterPro"/>
</dbReference>
<dbReference type="EMBL" id="JAIXNE010000003">
    <property type="protein sequence ID" value="MCA6076247.1"/>
    <property type="molecule type" value="Genomic_DNA"/>
</dbReference>
<comment type="similarity">
    <text evidence="1 3">Belongs to the pseudouridine synthase RsuA family.</text>
</comment>
<dbReference type="PROSITE" id="PS01149">
    <property type="entry name" value="PSI_RSU"/>
    <property type="match status" value="1"/>
</dbReference>
<dbReference type="Pfam" id="PF00849">
    <property type="entry name" value="PseudoU_synth_2"/>
    <property type="match status" value="1"/>
</dbReference>
<dbReference type="EC" id="5.4.99.-" evidence="3"/>
<reference evidence="6" key="1">
    <citation type="submission" date="2021-09" db="EMBL/GenBank/DDBJ databases">
        <title>Fulvivirga sp. isolated from coastal sediment.</title>
        <authorList>
            <person name="Yu H."/>
        </authorList>
    </citation>
    <scope>NUCLEOTIDE SEQUENCE</scope>
    <source>
        <strain evidence="6">1062</strain>
    </source>
</reference>
<dbReference type="InterPro" id="IPR018496">
    <property type="entry name" value="PsdUridine_synth_RsuA/RluB_CS"/>
</dbReference>
<evidence type="ECO:0000313" key="6">
    <source>
        <dbReference type="EMBL" id="MCA6076247.1"/>
    </source>
</evidence>
<protein>
    <recommendedName>
        <fullName evidence="3">Pseudouridine synthase</fullName>
        <ecNumber evidence="3">5.4.99.-</ecNumber>
    </recommendedName>
</protein>
<evidence type="ECO:0000313" key="8">
    <source>
        <dbReference type="Proteomes" id="UP001139409"/>
    </source>
</evidence>
<dbReference type="AlphaFoldDB" id="A0A9X1KZI8"/>
<evidence type="ECO:0000256" key="2">
    <source>
        <dbReference type="ARBA" id="ARBA00023235"/>
    </source>
</evidence>
<dbReference type="Gene3D" id="3.30.70.580">
    <property type="entry name" value="Pseudouridine synthase I, catalytic domain, N-terminal subdomain"/>
    <property type="match status" value="1"/>
</dbReference>
<dbReference type="RefSeq" id="WP_225698176.1">
    <property type="nucleotide sequence ID" value="NZ_JAIXNE010000002.1"/>
</dbReference>
<keyword evidence="2 3" id="KW-0413">Isomerase</keyword>
<accession>A0A9X1KZI8</accession>
<gene>
    <name evidence="5" type="ORF">LDX50_09325</name>
    <name evidence="6" type="ORF">LDX50_15295</name>
    <name evidence="7" type="ORF">LDX50_21015</name>
</gene>
<dbReference type="PANTHER" id="PTHR47683:SF2">
    <property type="entry name" value="RNA-BINDING S4 DOMAIN-CONTAINING PROTEIN"/>
    <property type="match status" value="1"/>
</dbReference>
<proteinExistence type="inferred from homology"/>
<dbReference type="GO" id="GO:0140098">
    <property type="term" value="F:catalytic activity, acting on RNA"/>
    <property type="evidence" value="ECO:0007669"/>
    <property type="project" value="UniProtKB-ARBA"/>
</dbReference>
<dbReference type="EMBL" id="JAIXNE010000004">
    <property type="protein sequence ID" value="MCA6077375.1"/>
    <property type="molecule type" value="Genomic_DNA"/>
</dbReference>
<dbReference type="InterPro" id="IPR042092">
    <property type="entry name" value="PsdUridine_s_RsuA/RluB/E/F_cat"/>
</dbReference>
<dbReference type="GO" id="GO:0009982">
    <property type="term" value="F:pseudouridine synthase activity"/>
    <property type="evidence" value="ECO:0007669"/>
    <property type="project" value="InterPro"/>
</dbReference>
<feature type="domain" description="Pseudouridine synthase RsuA/RluA-like" evidence="4">
    <location>
        <begin position="5"/>
        <end position="158"/>
    </location>
</feature>
<dbReference type="Proteomes" id="UP001139409">
    <property type="component" value="Unassembled WGS sequence"/>
</dbReference>
<dbReference type="PANTHER" id="PTHR47683">
    <property type="entry name" value="PSEUDOURIDINE SYNTHASE FAMILY PROTEIN-RELATED"/>
    <property type="match status" value="1"/>
</dbReference>
<organism evidence="6 8">
    <name type="scientific">Fulvivirga sedimenti</name>
    <dbReference type="NCBI Taxonomy" id="2879465"/>
    <lineage>
        <taxon>Bacteria</taxon>
        <taxon>Pseudomonadati</taxon>
        <taxon>Bacteroidota</taxon>
        <taxon>Cytophagia</taxon>
        <taxon>Cytophagales</taxon>
        <taxon>Fulvivirgaceae</taxon>
        <taxon>Fulvivirga</taxon>
    </lineage>
</organism>
<comment type="caution">
    <text evidence="6">The sequence shown here is derived from an EMBL/GenBank/DDBJ whole genome shotgun (WGS) entry which is preliminary data.</text>
</comment>
<name>A0A9X1KZI8_9BACT</name>
<dbReference type="GO" id="GO:0006364">
    <property type="term" value="P:rRNA processing"/>
    <property type="evidence" value="ECO:0007669"/>
    <property type="project" value="UniProtKB-ARBA"/>
</dbReference>
<dbReference type="InterPro" id="IPR020103">
    <property type="entry name" value="PsdUridine_synth_cat_dom_sf"/>
</dbReference>
<evidence type="ECO:0000256" key="1">
    <source>
        <dbReference type="ARBA" id="ARBA00008348"/>
    </source>
</evidence>
<evidence type="ECO:0000313" key="5">
    <source>
        <dbReference type="EMBL" id="MCA6075070.1"/>
    </source>
</evidence>
<dbReference type="NCBIfam" id="TIGR00093">
    <property type="entry name" value="pseudouridine synthase"/>
    <property type="match status" value="1"/>
</dbReference>
<keyword evidence="8" id="KW-1185">Reference proteome</keyword>
<dbReference type="GO" id="GO:0001522">
    <property type="term" value="P:pseudouridine synthesis"/>
    <property type="evidence" value="ECO:0007669"/>
    <property type="project" value="InterPro"/>
</dbReference>
<dbReference type="Gene3D" id="3.30.70.1560">
    <property type="entry name" value="Alpha-L RNA-binding motif"/>
    <property type="match status" value="1"/>
</dbReference>
<dbReference type="EMBL" id="JAIXNE010000002">
    <property type="protein sequence ID" value="MCA6075070.1"/>
    <property type="molecule type" value="Genomic_DNA"/>
</dbReference>
<evidence type="ECO:0000259" key="4">
    <source>
        <dbReference type="Pfam" id="PF00849"/>
    </source>
</evidence>
<dbReference type="InterPro" id="IPR050343">
    <property type="entry name" value="RsuA_PseudoU_synthase"/>
</dbReference>
<dbReference type="InterPro" id="IPR000748">
    <property type="entry name" value="PsdUridine_synth_RsuA/RluB/E/F"/>
</dbReference>
<sequence>MNKHHHYILHKPYGYLSQFVNNQTKRKNKKLLGELYEFVPGTMAIGRLDQDSEGLLLLTTDGKVSAQVLSRQVEKEYYVQVDGIISEDAIQQLKTGVEISIYGKKYETLPCAVFRLNEVPDLPTRKRQIRDERHGPTSWISITLTEGKFRQIRKMTAAVGFPTLRLIRIRIGNINLDNLAPGETMELDGLMDFFDTINPDSQTDDQN</sequence>